<organism evidence="2 3">
    <name type="scientific">Actinomadura macrotermitis</name>
    <dbReference type="NCBI Taxonomy" id="2585200"/>
    <lineage>
        <taxon>Bacteria</taxon>
        <taxon>Bacillati</taxon>
        <taxon>Actinomycetota</taxon>
        <taxon>Actinomycetes</taxon>
        <taxon>Streptosporangiales</taxon>
        <taxon>Thermomonosporaceae</taxon>
        <taxon>Actinomadura</taxon>
    </lineage>
</organism>
<protein>
    <recommendedName>
        <fullName evidence="1">DUF6493 domain-containing protein</fullName>
    </recommendedName>
</protein>
<dbReference type="RefSeq" id="WP_153538263.1">
    <property type="nucleotide sequence ID" value="NZ_WEGH01000004.1"/>
</dbReference>
<proteinExistence type="predicted"/>
<keyword evidence="3" id="KW-1185">Reference proteome</keyword>
<dbReference type="EMBL" id="WEGH01000004">
    <property type="protein sequence ID" value="MQY07786.1"/>
    <property type="molecule type" value="Genomic_DNA"/>
</dbReference>
<sequence length="840" mass="87836">MKVLDLVKSGDTEAVADAVLALDAAGRKEVAARLPGLPEEMTAESGWGWLHGGQTPALLVAGAGTIGGAAAVASWLGHRDLQVIPTGGWTSLTGPLQRVLAARPAQWRTDLVDRLAARFTPGAPPWQQPAAWQITAALVRADGGPVPLNDGFVLGWTIRDQGRLPLADDPFLDAMLPRLFEVDGVGRTFAGNGRLRDWQGSWDGELARLAAAGRIRRAALLDGCLSRFLRGGTPHDLRFFVKLHVRLEPTAQEAAERVRDYVRLLPAAPPGVAELALRAVRQVDEAGALETSLFAEAAGALLFRPEKKLVNAALGWLDRAARGREDAVLGALTVAFGHESLDAQERAARIVVKHAARAGAETRAAVRDAAGALPATAREQIAAAIGQVAAVSTALPALPPAPVPSELPPPISSVAELAAEVTAQLHGGTWAGGERVLAGLAAFAHREPAATREAVRKVIADTAPWLADRRSGLNEDPGTWIGTALQALVPPREEARPRPFPHRDLGPGPCRALIKRMREIAGLLGEAPVLLATPTLSTGHLAPDVLLERLSLLEKAGAEPGALDLEQALLRLPREIDPATADRFRGLASPAGRAAAEWLASGCLPDPQVTLVGRGDAPEEHRLFPAITTAAPPAPGSLVDDLFGHLQRTYFDLTTIGWWPSLLPSHREVIAAQILLSLPMYVDDRSGQGALATALAEADGPAGAATAAVLALTLGSRHTEERNGAVDALLILAARGALPAAELGTAIADREQLMLNRLAGPLGQAVDAGAAAEVLTALAAALPRLLARPATGLPDLLSVATRAAGMIGHRPDIPGLAEVAARGGSSRLVREARRLKEALA</sequence>
<dbReference type="Proteomes" id="UP000487268">
    <property type="component" value="Unassembled WGS sequence"/>
</dbReference>
<name>A0A7K0C341_9ACTN</name>
<evidence type="ECO:0000259" key="1">
    <source>
        <dbReference type="Pfam" id="PF20103"/>
    </source>
</evidence>
<evidence type="ECO:0000313" key="2">
    <source>
        <dbReference type="EMBL" id="MQY07786.1"/>
    </source>
</evidence>
<dbReference type="Pfam" id="PF20103">
    <property type="entry name" value="DUF6493"/>
    <property type="match status" value="1"/>
</dbReference>
<dbReference type="OrthoDB" id="3245799at2"/>
<evidence type="ECO:0000313" key="3">
    <source>
        <dbReference type="Proteomes" id="UP000487268"/>
    </source>
</evidence>
<dbReference type="InterPro" id="IPR045472">
    <property type="entry name" value="DUF6493"/>
</dbReference>
<accession>A0A7K0C341</accession>
<comment type="caution">
    <text evidence="2">The sequence shown here is derived from an EMBL/GenBank/DDBJ whole genome shotgun (WGS) entry which is preliminary data.</text>
</comment>
<feature type="domain" description="DUF6493" evidence="1">
    <location>
        <begin position="172"/>
        <end position="305"/>
    </location>
</feature>
<dbReference type="AlphaFoldDB" id="A0A7K0C341"/>
<reference evidence="2 3" key="1">
    <citation type="submission" date="2019-10" db="EMBL/GenBank/DDBJ databases">
        <title>Actinomadura rubteroloni sp. nov. and Actinomadura macrotermitis sp. nov., isolated from the gut of fungus growing-termite Macrotermes natalensis.</title>
        <authorList>
            <person name="Benndorf R."/>
            <person name="Martin K."/>
            <person name="Kuefner M."/>
            <person name="De Beer W."/>
            <person name="Kaster A.-K."/>
            <person name="Vollmers J."/>
            <person name="Poulsen M."/>
            <person name="Beemelmanns C."/>
        </authorList>
    </citation>
    <scope>NUCLEOTIDE SEQUENCE [LARGE SCALE GENOMIC DNA]</scope>
    <source>
        <strain evidence="2 3">RB68</strain>
    </source>
</reference>
<gene>
    <name evidence="2" type="ORF">ACRB68_58880</name>
</gene>